<accession>A0AAV1TUE2</accession>
<sequence>MHLTTATRPGIALTVSYVLRFMEKPQVERWMSVKRIVRYLHGSKSHGICSKLGGKVDFYGYSDADWAGNHVNRNEAEYIALSLAIQEGKWVHRLLRDNFLATAADKSELKVMEDNQSCIKMTKDSVIHGKAKSIKIKYHYILNEVKCGKVKLESCETTNILADIMTKGLLGPRHKDMTAALGIHANLH</sequence>
<dbReference type="AlphaFoldDB" id="A0AAV1TUE2"/>
<comment type="caution">
    <text evidence="1">The sequence shown here is derived from an EMBL/GenBank/DDBJ whole genome shotgun (WGS) entry which is preliminary data.</text>
</comment>
<organism evidence="1 2">
    <name type="scientific">Peronospora matthiolae</name>
    <dbReference type="NCBI Taxonomy" id="2874970"/>
    <lineage>
        <taxon>Eukaryota</taxon>
        <taxon>Sar</taxon>
        <taxon>Stramenopiles</taxon>
        <taxon>Oomycota</taxon>
        <taxon>Peronosporomycetes</taxon>
        <taxon>Peronosporales</taxon>
        <taxon>Peronosporaceae</taxon>
        <taxon>Peronospora</taxon>
    </lineage>
</organism>
<evidence type="ECO:0008006" key="3">
    <source>
        <dbReference type="Google" id="ProtNLM"/>
    </source>
</evidence>
<evidence type="ECO:0000313" key="1">
    <source>
        <dbReference type="EMBL" id="CAK7925944.1"/>
    </source>
</evidence>
<reference evidence="1" key="1">
    <citation type="submission" date="2024-01" db="EMBL/GenBank/DDBJ databases">
        <authorList>
            <person name="Webb A."/>
        </authorList>
    </citation>
    <scope>NUCLEOTIDE SEQUENCE</scope>
    <source>
        <strain evidence="1">Pm1</strain>
    </source>
</reference>
<dbReference type="PANTHER" id="PTHR11439">
    <property type="entry name" value="GAG-POL-RELATED RETROTRANSPOSON"/>
    <property type="match status" value="1"/>
</dbReference>
<protein>
    <recommendedName>
        <fullName evidence="3">Polyprotein</fullName>
    </recommendedName>
</protein>
<dbReference type="PANTHER" id="PTHR11439:SF463">
    <property type="entry name" value="REVERSE TRANSCRIPTASE TY1_COPIA-TYPE DOMAIN-CONTAINING PROTEIN"/>
    <property type="match status" value="1"/>
</dbReference>
<gene>
    <name evidence="1" type="ORF">PM001_LOCUS11094</name>
</gene>
<dbReference type="CDD" id="cd09272">
    <property type="entry name" value="RNase_HI_RT_Ty1"/>
    <property type="match status" value="1"/>
</dbReference>
<evidence type="ECO:0000313" key="2">
    <source>
        <dbReference type="Proteomes" id="UP001162060"/>
    </source>
</evidence>
<proteinExistence type="predicted"/>
<name>A0AAV1TUE2_9STRA</name>
<dbReference type="Proteomes" id="UP001162060">
    <property type="component" value="Unassembled WGS sequence"/>
</dbReference>
<dbReference type="EMBL" id="CAKLBY020000093">
    <property type="protein sequence ID" value="CAK7925944.1"/>
    <property type="molecule type" value="Genomic_DNA"/>
</dbReference>